<protein>
    <submittedName>
        <fullName evidence="2">Beta-lactamase superfamily domain protein</fullName>
    </submittedName>
</protein>
<dbReference type="PANTHER" id="PTHR11203:SF49">
    <property type="entry name" value="BLL1145 PROTEIN"/>
    <property type="match status" value="1"/>
</dbReference>
<dbReference type="NCBIfam" id="TIGR04122">
    <property type="entry name" value="Xnuc_lig_assoc"/>
    <property type="match status" value="1"/>
</dbReference>
<dbReference type="EMBL" id="LNYA01000030">
    <property type="protein sequence ID" value="KTC96109.1"/>
    <property type="molecule type" value="Genomic_DNA"/>
</dbReference>
<accession>A0A0W0TKX1</accession>
<proteinExistence type="predicted"/>
<dbReference type="Pfam" id="PF07521">
    <property type="entry name" value="RMMBL"/>
    <property type="match status" value="1"/>
</dbReference>
<dbReference type="GO" id="GO:0004521">
    <property type="term" value="F:RNA endonuclease activity"/>
    <property type="evidence" value="ECO:0007669"/>
    <property type="project" value="TreeGrafter"/>
</dbReference>
<feature type="domain" description="Zn-dependent metallo-hydrolase RNA specificity" evidence="1">
    <location>
        <begin position="280"/>
        <end position="316"/>
    </location>
</feature>
<comment type="caution">
    <text evidence="2">The sequence shown here is derived from an EMBL/GenBank/DDBJ whole genome shotgun (WGS) entry which is preliminary data.</text>
</comment>
<dbReference type="InterPro" id="IPR036866">
    <property type="entry name" value="RibonucZ/Hydroxyglut_hydro"/>
</dbReference>
<dbReference type="InterPro" id="IPR011108">
    <property type="entry name" value="RMMBL"/>
</dbReference>
<evidence type="ECO:0000313" key="2">
    <source>
        <dbReference type="EMBL" id="KTC96109.1"/>
    </source>
</evidence>
<dbReference type="Proteomes" id="UP000054773">
    <property type="component" value="Unassembled WGS sequence"/>
</dbReference>
<dbReference type="AlphaFoldDB" id="A0A0W0TKX1"/>
<dbReference type="PATRIC" id="fig|448.7.peg.1992"/>
<keyword evidence="3" id="KW-1185">Reference proteome</keyword>
<dbReference type="PANTHER" id="PTHR11203">
    <property type="entry name" value="CLEAVAGE AND POLYADENYLATION SPECIFICITY FACTOR FAMILY MEMBER"/>
    <property type="match status" value="1"/>
</dbReference>
<sequence length="335" mass="37649">MNHSTPWLVVKDAGLYCEPGQFYIDPAVPVPSAVITHAHGDHACAGHGDVFGHTATLGLMQSRFGNQSANHWHCLAYQQPVAVNDIDLYLLPAGHILGSAQLVMRYQGRKIIVSGDYKRCLDPTCEPFLVEPCDVFITEATFALPVFKHPPIEDELHKLLHSLHLFPHRCHLVGVYILGKCQRLIRTLRLMGYLEPIYIHGSLKKTCDFYQQCGIDLGELRSAFELTKAESAGKIVLCPPSALRDRWSRRFANVITCMASGWMQIRARAKQQGVELPLIISDHADWPELIQTLAEVNPREILVTHGREEALVYYARQQGYAAQALHLLGYEDHED</sequence>
<dbReference type="STRING" id="448.Lery_1901"/>
<name>A0A0W0TKX1_LEGER</name>
<evidence type="ECO:0000259" key="1">
    <source>
        <dbReference type="Pfam" id="PF07521"/>
    </source>
</evidence>
<dbReference type="InterPro" id="IPR026360">
    <property type="entry name" value="Xnuc_lig_assoc"/>
</dbReference>
<dbReference type="SUPFAM" id="SSF56281">
    <property type="entry name" value="Metallo-hydrolase/oxidoreductase"/>
    <property type="match status" value="1"/>
</dbReference>
<organism evidence="2 3">
    <name type="scientific">Legionella erythra</name>
    <dbReference type="NCBI Taxonomy" id="448"/>
    <lineage>
        <taxon>Bacteria</taxon>
        <taxon>Pseudomonadati</taxon>
        <taxon>Pseudomonadota</taxon>
        <taxon>Gammaproteobacteria</taxon>
        <taxon>Legionellales</taxon>
        <taxon>Legionellaceae</taxon>
        <taxon>Legionella</taxon>
    </lineage>
</organism>
<dbReference type="RefSeq" id="WP_058527045.1">
    <property type="nucleotide sequence ID" value="NZ_CAAAHY010000007.1"/>
</dbReference>
<dbReference type="Gene3D" id="3.60.15.10">
    <property type="entry name" value="Ribonuclease Z/Hydroxyacylglutathione hydrolase-like"/>
    <property type="match status" value="1"/>
</dbReference>
<evidence type="ECO:0000313" key="3">
    <source>
        <dbReference type="Proteomes" id="UP000054773"/>
    </source>
</evidence>
<dbReference type="OrthoDB" id="9803916at2"/>
<dbReference type="InterPro" id="IPR050698">
    <property type="entry name" value="MBL"/>
</dbReference>
<reference evidence="2 3" key="1">
    <citation type="submission" date="2015-11" db="EMBL/GenBank/DDBJ databases">
        <title>Genomic analysis of 38 Legionella species identifies large and diverse effector repertoires.</title>
        <authorList>
            <person name="Burstein D."/>
            <person name="Amaro F."/>
            <person name="Zusman T."/>
            <person name="Lifshitz Z."/>
            <person name="Cohen O."/>
            <person name="Gilbert J.A."/>
            <person name="Pupko T."/>
            <person name="Shuman H.A."/>
            <person name="Segal G."/>
        </authorList>
    </citation>
    <scope>NUCLEOTIDE SEQUENCE [LARGE SCALE GENOMIC DNA]</scope>
    <source>
        <strain evidence="2 3">SE-32A-C8</strain>
    </source>
</reference>
<gene>
    <name evidence="2" type="ORF">Lery_1901</name>
</gene>